<dbReference type="Gene3D" id="1.25.40.20">
    <property type="entry name" value="Ankyrin repeat-containing domain"/>
    <property type="match status" value="1"/>
</dbReference>
<proteinExistence type="predicted"/>
<protein>
    <submittedName>
        <fullName evidence="2">Putative ankyrin repeat protein</fullName>
    </submittedName>
</protein>
<dbReference type="PANTHER" id="PTHR24116">
    <property type="entry name" value="KINASE D-INTERACTING SUBSTRATE OF 220 KDA"/>
    <property type="match status" value="1"/>
</dbReference>
<comment type="caution">
    <text evidence="2">The sequence shown here is derived from an EMBL/GenBank/DDBJ whole genome shotgun (WGS) entry which is preliminary data.</text>
</comment>
<dbReference type="SMART" id="SM00248">
    <property type="entry name" value="ANK"/>
    <property type="match status" value="2"/>
</dbReference>
<keyword evidence="1" id="KW-0040">ANK repeat</keyword>
<evidence type="ECO:0000313" key="2">
    <source>
        <dbReference type="EMBL" id="OUC42774.1"/>
    </source>
</evidence>
<accession>A0A1Y3ECB9</accession>
<gene>
    <name evidence="2" type="ORF">D917_10247</name>
</gene>
<dbReference type="PROSITE" id="PS50088">
    <property type="entry name" value="ANK_REPEAT"/>
    <property type="match status" value="2"/>
</dbReference>
<reference evidence="2 3" key="1">
    <citation type="submission" date="2015-04" db="EMBL/GenBank/DDBJ databases">
        <title>Draft genome of the roundworm Trichinella nativa.</title>
        <authorList>
            <person name="Mitreva M."/>
        </authorList>
    </citation>
    <scope>NUCLEOTIDE SEQUENCE [LARGE SCALE GENOMIC DNA]</scope>
    <source>
        <strain evidence="2 3">ISS45</strain>
    </source>
</reference>
<sequence>MWTALLNAAKNGYIEICKVLLDAGANIEDSDVASWTPLCWAVYKKREDIVRLFIEKGASVNVIDEVRQIIFLFQSYLK</sequence>
<dbReference type="InterPro" id="IPR052771">
    <property type="entry name" value="Neurotrophin_sig_adaptor"/>
</dbReference>
<evidence type="ECO:0000256" key="1">
    <source>
        <dbReference type="PROSITE-ProRule" id="PRU00023"/>
    </source>
</evidence>
<dbReference type="GO" id="GO:0019887">
    <property type="term" value="F:protein kinase regulator activity"/>
    <property type="evidence" value="ECO:0007669"/>
    <property type="project" value="TreeGrafter"/>
</dbReference>
<dbReference type="InterPro" id="IPR036770">
    <property type="entry name" value="Ankyrin_rpt-contain_sf"/>
</dbReference>
<feature type="repeat" description="ANK" evidence="1">
    <location>
        <begin position="1"/>
        <end position="32"/>
    </location>
</feature>
<organism evidence="2 3">
    <name type="scientific">Trichinella nativa</name>
    <dbReference type="NCBI Taxonomy" id="6335"/>
    <lineage>
        <taxon>Eukaryota</taxon>
        <taxon>Metazoa</taxon>
        <taxon>Ecdysozoa</taxon>
        <taxon>Nematoda</taxon>
        <taxon>Enoplea</taxon>
        <taxon>Dorylaimia</taxon>
        <taxon>Trichinellida</taxon>
        <taxon>Trichinellidae</taxon>
        <taxon>Trichinella</taxon>
    </lineage>
</organism>
<dbReference type="EMBL" id="LVZM01016726">
    <property type="protein sequence ID" value="OUC42774.1"/>
    <property type="molecule type" value="Genomic_DNA"/>
</dbReference>
<dbReference type="AlphaFoldDB" id="A0A1Y3ECB9"/>
<dbReference type="GO" id="GO:0030165">
    <property type="term" value="F:PDZ domain binding"/>
    <property type="evidence" value="ECO:0007669"/>
    <property type="project" value="TreeGrafter"/>
</dbReference>
<dbReference type="SUPFAM" id="SSF48403">
    <property type="entry name" value="Ankyrin repeat"/>
    <property type="match status" value="1"/>
</dbReference>
<dbReference type="Proteomes" id="UP000243006">
    <property type="component" value="Unassembled WGS sequence"/>
</dbReference>
<name>A0A1Y3ECB9_9BILA</name>
<dbReference type="Pfam" id="PF12796">
    <property type="entry name" value="Ank_2"/>
    <property type="match status" value="1"/>
</dbReference>
<evidence type="ECO:0000313" key="3">
    <source>
        <dbReference type="Proteomes" id="UP000243006"/>
    </source>
</evidence>
<dbReference type="InterPro" id="IPR002110">
    <property type="entry name" value="Ankyrin_rpt"/>
</dbReference>
<feature type="repeat" description="ANK" evidence="1">
    <location>
        <begin position="33"/>
        <end position="65"/>
    </location>
</feature>
<dbReference type="PANTHER" id="PTHR24116:SF0">
    <property type="entry name" value="KINASE D-INTERACTING SUBSTRATE OF 220 KDA"/>
    <property type="match status" value="1"/>
</dbReference>
<dbReference type="PROSITE" id="PS50297">
    <property type="entry name" value="ANK_REP_REGION"/>
    <property type="match status" value="2"/>
</dbReference>